<accession>A0A6F9DD78</accession>
<dbReference type="EMBL" id="LR785041">
    <property type="protein sequence ID" value="CAB3244492.1"/>
    <property type="molecule type" value="mRNA"/>
</dbReference>
<evidence type="ECO:0000313" key="11">
    <source>
        <dbReference type="EMBL" id="CAB3244492.1"/>
    </source>
</evidence>
<feature type="transmembrane region" description="Helical" evidence="10">
    <location>
        <begin position="68"/>
        <end position="88"/>
    </location>
</feature>
<dbReference type="AlphaFoldDB" id="A0A6F9DD78"/>
<feature type="region of interest" description="Disordered" evidence="9">
    <location>
        <begin position="298"/>
        <end position="324"/>
    </location>
</feature>
<proteinExistence type="evidence at transcript level"/>
<evidence type="ECO:0000256" key="1">
    <source>
        <dbReference type="ARBA" id="ARBA00004141"/>
    </source>
</evidence>
<sequence length="324" mass="36067">MAKQLGELVKKAGDYAGTAANTGIALATAGIEQLTTLAVYRCPCVTSKELGCNITQIGSPKCVHFLNLGYGLSFIIAPAIALFVFGMISNPKMWKLLTGCNHKQRRKKPTWTYFLWTLTEVSAAAMIAPVTWVAIALLDGRFYACAVTAFPYDVEHALATYPTCEAVAAAKTFYTSDSFNDNRSFSQFLGWVVISGCLIVGLFLFGYTQCSSPLTYYHAKYYRLYKGSEEAEFDDEMSKKAQIDAESNVRKFMEERREKKEWDRISTVYEFHRDRNNLALYSNLHSWVLEEDAKSKKALLGDTAEEPGEEPNGNGGTTMSTTPL</sequence>
<dbReference type="GO" id="GO:0005261">
    <property type="term" value="F:monoatomic cation channel activity"/>
    <property type="evidence" value="ECO:0007669"/>
    <property type="project" value="TreeGrafter"/>
</dbReference>
<comment type="subcellular location">
    <subcellularLocation>
        <location evidence="1">Membrane</location>
        <topology evidence="1">Multi-pass membrane protein</topology>
    </subcellularLocation>
</comment>
<organism evidence="11">
    <name type="scientific">Phallusia mammillata</name>
    <dbReference type="NCBI Taxonomy" id="59560"/>
    <lineage>
        <taxon>Eukaryota</taxon>
        <taxon>Metazoa</taxon>
        <taxon>Chordata</taxon>
        <taxon>Tunicata</taxon>
        <taxon>Ascidiacea</taxon>
        <taxon>Phlebobranchia</taxon>
        <taxon>Ascidiidae</taxon>
        <taxon>Phallusia</taxon>
    </lineage>
</organism>
<keyword evidence="6" id="KW-0406">Ion transport</keyword>
<name>A0A6F9DD78_9ASCI</name>
<keyword evidence="4 10" id="KW-0812">Transmembrane</keyword>
<keyword evidence="5 10" id="KW-1133">Transmembrane helix</keyword>
<dbReference type="GO" id="GO:0005886">
    <property type="term" value="C:plasma membrane"/>
    <property type="evidence" value="ECO:0007669"/>
    <property type="project" value="TreeGrafter"/>
</dbReference>
<evidence type="ECO:0000256" key="10">
    <source>
        <dbReference type="SAM" id="Phobius"/>
    </source>
</evidence>
<evidence type="ECO:0000256" key="6">
    <source>
        <dbReference type="ARBA" id="ARBA00023065"/>
    </source>
</evidence>
<dbReference type="GO" id="GO:1904669">
    <property type="term" value="P:ATP export"/>
    <property type="evidence" value="ECO:0007669"/>
    <property type="project" value="UniProtKB-ARBA"/>
</dbReference>
<gene>
    <name evidence="11" type="primary">Fam26f-002</name>
</gene>
<feature type="transmembrane region" description="Helical" evidence="10">
    <location>
        <begin position="113"/>
        <end position="135"/>
    </location>
</feature>
<dbReference type="PANTHER" id="PTHR32261">
    <property type="entry name" value="CALCIUM HOMEOSTASIS MODULATOR PROTEIN"/>
    <property type="match status" value="1"/>
</dbReference>
<evidence type="ECO:0000256" key="8">
    <source>
        <dbReference type="ARBA" id="ARBA00023303"/>
    </source>
</evidence>
<evidence type="ECO:0000256" key="5">
    <source>
        <dbReference type="ARBA" id="ARBA00022989"/>
    </source>
</evidence>
<evidence type="ECO:0000256" key="9">
    <source>
        <dbReference type="SAM" id="MobiDB-lite"/>
    </source>
</evidence>
<dbReference type="InterPro" id="IPR029569">
    <property type="entry name" value="CALHM"/>
</dbReference>
<reference evidence="11" key="1">
    <citation type="submission" date="2020-04" db="EMBL/GenBank/DDBJ databases">
        <authorList>
            <person name="Neveu A P."/>
        </authorList>
    </citation>
    <scope>NUCLEOTIDE SEQUENCE</scope>
    <source>
        <tissue evidence="11">Whole embryo</tissue>
    </source>
</reference>
<protein>
    <submittedName>
        <fullName evidence="11">Protein FAM26F-like</fullName>
    </submittedName>
</protein>
<keyword evidence="8" id="KW-0407">Ion channel</keyword>
<keyword evidence="7 10" id="KW-0472">Membrane</keyword>
<evidence type="ECO:0000256" key="4">
    <source>
        <dbReference type="ARBA" id="ARBA00022692"/>
    </source>
</evidence>
<evidence type="ECO:0000256" key="7">
    <source>
        <dbReference type="ARBA" id="ARBA00023136"/>
    </source>
</evidence>
<evidence type="ECO:0000256" key="3">
    <source>
        <dbReference type="ARBA" id="ARBA00022448"/>
    </source>
</evidence>
<evidence type="ECO:0000256" key="2">
    <source>
        <dbReference type="ARBA" id="ARBA00008497"/>
    </source>
</evidence>
<keyword evidence="3" id="KW-0813">Transport</keyword>
<dbReference type="Pfam" id="PF14798">
    <property type="entry name" value="Ca_hom_mod"/>
    <property type="match status" value="1"/>
</dbReference>
<dbReference type="PANTHER" id="PTHR32261:SF1">
    <property type="entry name" value="CALCIUM HOMEOSTASIS MODULATOR PROTEIN"/>
    <property type="match status" value="1"/>
</dbReference>
<feature type="transmembrane region" description="Helical" evidence="10">
    <location>
        <begin position="188"/>
        <end position="207"/>
    </location>
</feature>
<comment type="similarity">
    <text evidence="2">Belongs to the CALHM family.</text>
</comment>